<name>A0A2R4X236_9EURY</name>
<dbReference type="SUPFAM" id="SSF52821">
    <property type="entry name" value="Rhodanese/Cell cycle control phosphatase"/>
    <property type="match status" value="2"/>
</dbReference>
<evidence type="ECO:0000256" key="2">
    <source>
        <dbReference type="ARBA" id="ARBA00022485"/>
    </source>
</evidence>
<sequence>MQQIQFVSPETLGGSDAVVVDVREAAAYHDVGHVPDAVSIPPDVYRDPTGFAPGMLPDPDAITDALGAAGIDRSTPVIAYGADPANAARFLVTLAVLGHDADLGLVGHDVESLARAVDLTTESVDSDPATYESTDYDSPLLADRSAVEAASEGEAILLDTRTATEYDQGHIPGAIHCDVERLLSEGSVRPPDERAAVFEAVGLDPDTDIVLYCNTARRLSLVLVALLDAGYGDAIFYEGSLRDWLQAAAPTWDPTEIERIVREHASEGTRAVHDALGEHSASKLKLVGIYDQKQGGEHHMFRTKLPGGLVTADQARTLGAIAEEYAVPPASHDAGPFDGGYLDLTTRQGIQYHWIEMGDIPAIWDRLSAVGVSTYQSGGNSVRNVVANPAAGLAPDEVIDTRPVAEAVTEYFEADTRYANLPRKLKVSVAGSRQVSARPGINDLGFTPAKKDGRLGFNVHAGGGLSDSPRFADPLDVFVEPERVVDIVAATADLFVAQGSYLDTAVNRLRFLVEQWGVDTFRDELDRHYDGSLESAGTDLREGVRRDHVGVHEQGDGRSMVGLAVPVGRIGGSDLAAIADLAAEYGSGDLRITHNQNLLVADVPGDRVDALRASEPLEAYSPDPGPVTRGMVTCTGREYCTYALVETKARAWRWARELDATLDVCFDRVRVALSGCIASCAQPQLADVGLRGETRRDETDPVPHPAVDLAVGGDPANQEFARWLCGRIPIEDGPEAIARVIEAADREGDSIEAFVRETPAAELASIADPTTVAEPTAD</sequence>
<dbReference type="Proteomes" id="UP000244727">
    <property type="component" value="Chromosome"/>
</dbReference>
<keyword evidence="3" id="KW-0349">Heme</keyword>
<protein>
    <submittedName>
        <fullName evidence="9">Ferredoxin--nitrite reductase</fullName>
    </submittedName>
</protein>
<dbReference type="InterPro" id="IPR006066">
    <property type="entry name" value="NO2/SO3_Rdtase_FeS/sirohaem_BS"/>
</dbReference>
<keyword evidence="7" id="KW-0411">Iron-sulfur</keyword>
<feature type="domain" description="Rhodanese" evidence="8">
    <location>
        <begin position="151"/>
        <end position="253"/>
    </location>
</feature>
<dbReference type="KEGG" id="harc:HARCEL1_09115"/>
<keyword evidence="4" id="KW-0479">Metal-binding</keyword>
<dbReference type="RefSeq" id="WP_108382649.1">
    <property type="nucleotide sequence ID" value="NZ_CP028858.1"/>
</dbReference>
<evidence type="ECO:0000256" key="1">
    <source>
        <dbReference type="ARBA" id="ARBA00010429"/>
    </source>
</evidence>
<dbReference type="InterPro" id="IPR036136">
    <property type="entry name" value="Nit/Sulf_reduc_fer-like_dom_sf"/>
</dbReference>
<dbReference type="PROSITE" id="PS00365">
    <property type="entry name" value="NIR_SIR"/>
    <property type="match status" value="1"/>
</dbReference>
<keyword evidence="6" id="KW-0408">Iron</keyword>
<dbReference type="Pfam" id="PF01077">
    <property type="entry name" value="NIR_SIR"/>
    <property type="match status" value="1"/>
</dbReference>
<evidence type="ECO:0000256" key="4">
    <source>
        <dbReference type="ARBA" id="ARBA00022723"/>
    </source>
</evidence>
<keyword evidence="5" id="KW-0560">Oxidoreductase</keyword>
<dbReference type="Gene3D" id="3.40.250.10">
    <property type="entry name" value="Rhodanese-like domain"/>
    <property type="match status" value="2"/>
</dbReference>
<dbReference type="InterPro" id="IPR045854">
    <property type="entry name" value="NO2/SO3_Rdtase_4Fe4S_sf"/>
</dbReference>
<dbReference type="InterPro" id="IPR005117">
    <property type="entry name" value="NiRdtase/SiRdtase_haem-b_fer"/>
</dbReference>
<evidence type="ECO:0000259" key="8">
    <source>
        <dbReference type="PROSITE" id="PS50206"/>
    </source>
</evidence>
<dbReference type="InterPro" id="IPR036873">
    <property type="entry name" value="Rhodanese-like_dom_sf"/>
</dbReference>
<dbReference type="PROSITE" id="PS50206">
    <property type="entry name" value="RHODANESE_3"/>
    <property type="match status" value="2"/>
</dbReference>
<evidence type="ECO:0000313" key="9">
    <source>
        <dbReference type="EMBL" id="AWB27860.1"/>
    </source>
</evidence>
<dbReference type="SMART" id="SM00450">
    <property type="entry name" value="RHOD"/>
    <property type="match status" value="2"/>
</dbReference>
<keyword evidence="2" id="KW-0004">4Fe-4S</keyword>
<dbReference type="Pfam" id="PF00581">
    <property type="entry name" value="Rhodanese"/>
    <property type="match status" value="2"/>
</dbReference>
<dbReference type="PANTHER" id="PTHR32439:SF0">
    <property type="entry name" value="FERREDOXIN--NITRITE REDUCTASE, CHLOROPLASTIC"/>
    <property type="match status" value="1"/>
</dbReference>
<feature type="domain" description="Rhodanese" evidence="8">
    <location>
        <begin position="13"/>
        <end position="122"/>
    </location>
</feature>
<dbReference type="GO" id="GO:0020037">
    <property type="term" value="F:heme binding"/>
    <property type="evidence" value="ECO:0007669"/>
    <property type="project" value="InterPro"/>
</dbReference>
<proteinExistence type="inferred from homology"/>
<evidence type="ECO:0000256" key="7">
    <source>
        <dbReference type="ARBA" id="ARBA00023014"/>
    </source>
</evidence>
<dbReference type="GO" id="GO:0016491">
    <property type="term" value="F:oxidoreductase activity"/>
    <property type="evidence" value="ECO:0007669"/>
    <property type="project" value="UniProtKB-KW"/>
</dbReference>
<dbReference type="SUPFAM" id="SSF56014">
    <property type="entry name" value="Nitrite and sulphite reductase 4Fe-4S domain-like"/>
    <property type="match status" value="2"/>
</dbReference>
<dbReference type="SUPFAM" id="SSF55124">
    <property type="entry name" value="Nitrite/Sulfite reductase N-terminal domain-like"/>
    <property type="match status" value="2"/>
</dbReference>
<dbReference type="Gene3D" id="3.90.480.20">
    <property type="match status" value="1"/>
</dbReference>
<dbReference type="Gene3D" id="3.30.413.10">
    <property type="entry name" value="Sulfite Reductase Hemoprotein, domain 1"/>
    <property type="match status" value="2"/>
</dbReference>
<comment type="similarity">
    <text evidence="1">Belongs to the nitrite and sulfite reductase 4Fe-4S domain family.</text>
</comment>
<evidence type="ECO:0000256" key="5">
    <source>
        <dbReference type="ARBA" id="ARBA00023002"/>
    </source>
</evidence>
<dbReference type="InterPro" id="IPR051329">
    <property type="entry name" value="NIR_SIR_4Fe-4S"/>
</dbReference>
<organism evidence="9 10">
    <name type="scientific">Halococcoides cellulosivorans</name>
    <dbReference type="NCBI Taxonomy" id="1679096"/>
    <lineage>
        <taxon>Archaea</taxon>
        <taxon>Methanobacteriati</taxon>
        <taxon>Methanobacteriota</taxon>
        <taxon>Stenosarchaea group</taxon>
        <taxon>Halobacteria</taxon>
        <taxon>Halobacteriales</taxon>
        <taxon>Haloarculaceae</taxon>
        <taxon>Halococcoides</taxon>
    </lineage>
</organism>
<dbReference type="AlphaFoldDB" id="A0A2R4X236"/>
<dbReference type="GeneID" id="36512664"/>
<evidence type="ECO:0000256" key="3">
    <source>
        <dbReference type="ARBA" id="ARBA00022617"/>
    </source>
</evidence>
<evidence type="ECO:0000313" key="10">
    <source>
        <dbReference type="Proteomes" id="UP000244727"/>
    </source>
</evidence>
<reference evidence="9 10" key="1">
    <citation type="submission" date="2018-04" db="EMBL/GenBank/DDBJ databases">
        <title>Halococcoides cellulosivorans gen. nov., sp. nov., an extremely halophilic cellulose-utilizing haloarchaeon from hypersaline lakes.</title>
        <authorList>
            <person name="Sorokin D.Y."/>
            <person name="Toshchakov S.V."/>
            <person name="Samarov N.I."/>
            <person name="Korzhenkov A."/>
            <person name="Kublanov I.V."/>
        </authorList>
    </citation>
    <scope>NUCLEOTIDE SEQUENCE [LARGE SCALE GENOMIC DNA]</scope>
    <source>
        <strain evidence="9 10">HArcel1</strain>
    </source>
</reference>
<dbReference type="GO" id="GO:0051539">
    <property type="term" value="F:4 iron, 4 sulfur cluster binding"/>
    <property type="evidence" value="ECO:0007669"/>
    <property type="project" value="UniProtKB-KW"/>
</dbReference>
<dbReference type="InterPro" id="IPR001763">
    <property type="entry name" value="Rhodanese-like_dom"/>
</dbReference>
<keyword evidence="10" id="KW-1185">Reference proteome</keyword>
<evidence type="ECO:0000256" key="6">
    <source>
        <dbReference type="ARBA" id="ARBA00023004"/>
    </source>
</evidence>
<dbReference type="PRINTS" id="PR00397">
    <property type="entry name" value="SIROHAEM"/>
</dbReference>
<dbReference type="Pfam" id="PF03460">
    <property type="entry name" value="NIR_SIR_ferr"/>
    <property type="match status" value="3"/>
</dbReference>
<dbReference type="EMBL" id="CP028858">
    <property type="protein sequence ID" value="AWB27860.1"/>
    <property type="molecule type" value="Genomic_DNA"/>
</dbReference>
<accession>A0A2R4X236</accession>
<gene>
    <name evidence="9" type="ORF">HARCEL1_09115</name>
</gene>
<dbReference type="PANTHER" id="PTHR32439">
    <property type="entry name" value="FERREDOXIN--NITRITE REDUCTASE, CHLOROPLASTIC"/>
    <property type="match status" value="1"/>
</dbReference>
<dbReference type="GO" id="GO:0046872">
    <property type="term" value="F:metal ion binding"/>
    <property type="evidence" value="ECO:0007669"/>
    <property type="project" value="UniProtKB-KW"/>
</dbReference>
<dbReference type="InterPro" id="IPR006067">
    <property type="entry name" value="NO2/SO3_Rdtase_4Fe4S_dom"/>
</dbReference>